<evidence type="ECO:0000256" key="12">
    <source>
        <dbReference type="SAM" id="SignalP"/>
    </source>
</evidence>
<dbReference type="PANTHER" id="PTHR45436:SF5">
    <property type="entry name" value="SENSOR HISTIDINE KINASE TRCS"/>
    <property type="match status" value="1"/>
</dbReference>
<feature type="transmembrane region" description="Helical" evidence="11">
    <location>
        <begin position="160"/>
        <end position="181"/>
    </location>
</feature>
<comment type="subcellular location">
    <subcellularLocation>
        <location evidence="2">Cell membrane</location>
    </subcellularLocation>
</comment>
<evidence type="ECO:0000259" key="14">
    <source>
        <dbReference type="PROSITE" id="PS50885"/>
    </source>
</evidence>
<evidence type="ECO:0000313" key="15">
    <source>
        <dbReference type="EMBL" id="KSZ57353.1"/>
    </source>
</evidence>
<sequence>MRRRVLAVLLVFATVAVVAFAVPLALATSAGRTAVLGANREADAHHFATLAVQMRAPGSTALLAEEVTRYHRLYDEGVLIVDARGAPRASAGLTPTDPGVPEAITAGLRNQKQGIGGRLTPWSPQRALLAVPVGTGAQVEGAVVVDVSTDAARHDIRTSWLLIVTGAAAALVLVTILAIALSRWTVRPLTALTARVAALTDSVPALHPRFRTGDTTASVRYHGPPEVRELTQAFDTMSEAVRTSTRAQKQLIADTAHQLRNPLAALHIRLDSLEPHVAAAGAETYRRTAVEVDRLGGILDGLLALAIAESPIDTTDTEGHDGCDAGAVVADRVDAWSEALAEAGMTVTMDEPTGQRLHACFSADHLAQVLDVLLSNASKYARAATGVRITTRHHGGTIRIRVEDDGAGVAPDELGALTSRFFRGSGADGPGTGLGLSIAVALVESGGGTLDLAATVPHGLAVTLTLPADSRAEAS</sequence>
<dbReference type="PANTHER" id="PTHR45436">
    <property type="entry name" value="SENSOR HISTIDINE KINASE YKOH"/>
    <property type="match status" value="1"/>
</dbReference>
<keyword evidence="8 11" id="KW-1133">Transmembrane helix</keyword>
<dbReference type="EC" id="2.7.13.3" evidence="3"/>
<evidence type="ECO:0000256" key="9">
    <source>
        <dbReference type="ARBA" id="ARBA00023012"/>
    </source>
</evidence>
<dbReference type="PRINTS" id="PR00344">
    <property type="entry name" value="BCTRLSENSOR"/>
</dbReference>
<evidence type="ECO:0000256" key="11">
    <source>
        <dbReference type="SAM" id="Phobius"/>
    </source>
</evidence>
<dbReference type="EMBL" id="AZXY01000009">
    <property type="protein sequence ID" value="KSZ57353.1"/>
    <property type="molecule type" value="Genomic_DNA"/>
</dbReference>
<dbReference type="Gene3D" id="6.10.340.10">
    <property type="match status" value="1"/>
</dbReference>
<gene>
    <name evidence="15" type="ORF">Z045_17835</name>
</gene>
<organism evidence="15 16">
    <name type="scientific">Rhodococcus pyridinivorans KG-16</name>
    <dbReference type="NCBI Taxonomy" id="1441730"/>
    <lineage>
        <taxon>Bacteria</taxon>
        <taxon>Bacillati</taxon>
        <taxon>Actinomycetota</taxon>
        <taxon>Actinomycetes</taxon>
        <taxon>Mycobacteriales</taxon>
        <taxon>Nocardiaceae</taxon>
        <taxon>Rhodococcus</taxon>
    </lineage>
</organism>
<keyword evidence="6 11" id="KW-0812">Transmembrane</keyword>
<dbReference type="SMART" id="SM00304">
    <property type="entry name" value="HAMP"/>
    <property type="match status" value="1"/>
</dbReference>
<feature type="chain" id="PRO_5006898404" description="histidine kinase" evidence="12">
    <location>
        <begin position="22"/>
        <end position="475"/>
    </location>
</feature>
<evidence type="ECO:0000256" key="3">
    <source>
        <dbReference type="ARBA" id="ARBA00012438"/>
    </source>
</evidence>
<keyword evidence="9" id="KW-0902">Two-component regulatory system</keyword>
<protein>
    <recommendedName>
        <fullName evidence="3">histidine kinase</fullName>
        <ecNumber evidence="3">2.7.13.3</ecNumber>
    </recommendedName>
</protein>
<evidence type="ECO:0000256" key="10">
    <source>
        <dbReference type="ARBA" id="ARBA00023136"/>
    </source>
</evidence>
<evidence type="ECO:0000256" key="5">
    <source>
        <dbReference type="ARBA" id="ARBA00022679"/>
    </source>
</evidence>
<dbReference type="SUPFAM" id="SSF55874">
    <property type="entry name" value="ATPase domain of HSP90 chaperone/DNA topoisomerase II/histidine kinase"/>
    <property type="match status" value="1"/>
</dbReference>
<evidence type="ECO:0000256" key="1">
    <source>
        <dbReference type="ARBA" id="ARBA00000085"/>
    </source>
</evidence>
<keyword evidence="5" id="KW-0808">Transferase</keyword>
<keyword evidence="4" id="KW-0597">Phosphoprotein</keyword>
<dbReference type="InterPro" id="IPR036890">
    <property type="entry name" value="HATPase_C_sf"/>
</dbReference>
<evidence type="ECO:0000256" key="8">
    <source>
        <dbReference type="ARBA" id="ARBA00022989"/>
    </source>
</evidence>
<reference evidence="16" key="1">
    <citation type="submission" date="2015-01" db="EMBL/GenBank/DDBJ databases">
        <title>Draft genome sequence of Rhodococcus pyridinivorans strain KG-16, a hydrocarbon-degrading bacterium.</title>
        <authorList>
            <person name="Aggarwal R.K."/>
            <person name="Dawar C."/>
        </authorList>
    </citation>
    <scope>NUCLEOTIDE SEQUENCE [LARGE SCALE GENOMIC DNA]</scope>
    <source>
        <strain evidence="16">KG-16</strain>
    </source>
</reference>
<feature type="signal peptide" evidence="12">
    <location>
        <begin position="1"/>
        <end position="21"/>
    </location>
</feature>
<dbReference type="InterPro" id="IPR036097">
    <property type="entry name" value="HisK_dim/P_sf"/>
</dbReference>
<evidence type="ECO:0000256" key="7">
    <source>
        <dbReference type="ARBA" id="ARBA00022777"/>
    </source>
</evidence>
<dbReference type="GO" id="GO:0000155">
    <property type="term" value="F:phosphorelay sensor kinase activity"/>
    <property type="evidence" value="ECO:0007669"/>
    <property type="project" value="InterPro"/>
</dbReference>
<accession>A0A0V9UH81</accession>
<dbReference type="CDD" id="cd06225">
    <property type="entry name" value="HAMP"/>
    <property type="match status" value="1"/>
</dbReference>
<evidence type="ECO:0000256" key="4">
    <source>
        <dbReference type="ARBA" id="ARBA00022553"/>
    </source>
</evidence>
<dbReference type="InterPro" id="IPR003660">
    <property type="entry name" value="HAMP_dom"/>
</dbReference>
<comment type="catalytic activity">
    <reaction evidence="1">
        <text>ATP + protein L-histidine = ADP + protein N-phospho-L-histidine.</text>
        <dbReference type="EC" id="2.7.13.3"/>
    </reaction>
</comment>
<dbReference type="Gene3D" id="1.10.287.130">
    <property type="match status" value="1"/>
</dbReference>
<evidence type="ECO:0000256" key="6">
    <source>
        <dbReference type="ARBA" id="ARBA00022692"/>
    </source>
</evidence>
<dbReference type="InterPro" id="IPR003661">
    <property type="entry name" value="HisK_dim/P_dom"/>
</dbReference>
<dbReference type="InterPro" id="IPR050428">
    <property type="entry name" value="TCS_sensor_his_kinase"/>
</dbReference>
<dbReference type="GO" id="GO:0005886">
    <property type="term" value="C:plasma membrane"/>
    <property type="evidence" value="ECO:0007669"/>
    <property type="project" value="UniProtKB-SubCell"/>
</dbReference>
<feature type="domain" description="HAMP" evidence="14">
    <location>
        <begin position="183"/>
        <end position="246"/>
    </location>
</feature>
<dbReference type="PATRIC" id="fig|1441730.3.peg.3717"/>
<dbReference type="AlphaFoldDB" id="A0A0V9UH81"/>
<dbReference type="Proteomes" id="UP000053060">
    <property type="component" value="Unassembled WGS sequence"/>
</dbReference>
<comment type="caution">
    <text evidence="15">The sequence shown here is derived from an EMBL/GenBank/DDBJ whole genome shotgun (WGS) entry which is preliminary data.</text>
</comment>
<dbReference type="InterPro" id="IPR003594">
    <property type="entry name" value="HATPase_dom"/>
</dbReference>
<dbReference type="CDD" id="cd00082">
    <property type="entry name" value="HisKA"/>
    <property type="match status" value="1"/>
</dbReference>
<evidence type="ECO:0000313" key="16">
    <source>
        <dbReference type="Proteomes" id="UP000053060"/>
    </source>
</evidence>
<dbReference type="Pfam" id="PF02518">
    <property type="entry name" value="HATPase_c"/>
    <property type="match status" value="1"/>
</dbReference>
<dbReference type="InterPro" id="IPR004358">
    <property type="entry name" value="Sig_transdc_His_kin-like_C"/>
</dbReference>
<keyword evidence="10 11" id="KW-0472">Membrane</keyword>
<reference evidence="15 16" key="2">
    <citation type="journal article" date="2016" name="Genome Announc.">
        <title>Draft Genome Sequence of a Versatile Hydrocarbon-Degrading Bacterium, Rhodococcus pyridinivorans Strain KG-16, Collected from Oil Fields in India.</title>
        <authorList>
            <person name="Aggarwal R.K."/>
            <person name="Dawar C."/>
            <person name="Phanindranath R."/>
            <person name="Mutnuri L."/>
            <person name="Dayal A.M."/>
        </authorList>
    </citation>
    <scope>NUCLEOTIDE SEQUENCE [LARGE SCALE GENOMIC DNA]</scope>
    <source>
        <strain evidence="15 16">KG-16</strain>
    </source>
</reference>
<dbReference type="Gene3D" id="3.30.565.10">
    <property type="entry name" value="Histidine kinase-like ATPase, C-terminal domain"/>
    <property type="match status" value="1"/>
</dbReference>
<dbReference type="RefSeq" id="WP_060653041.1">
    <property type="nucleotide sequence ID" value="NZ_AZXY01000009.1"/>
</dbReference>
<feature type="domain" description="Histidine kinase" evidence="13">
    <location>
        <begin position="254"/>
        <end position="470"/>
    </location>
</feature>
<keyword evidence="12" id="KW-0732">Signal</keyword>
<proteinExistence type="predicted"/>
<dbReference type="SMART" id="SM00387">
    <property type="entry name" value="HATPase_c"/>
    <property type="match status" value="1"/>
</dbReference>
<dbReference type="Pfam" id="PF00512">
    <property type="entry name" value="HisKA"/>
    <property type="match status" value="1"/>
</dbReference>
<dbReference type="SUPFAM" id="SSF47384">
    <property type="entry name" value="Homodimeric domain of signal transducing histidine kinase"/>
    <property type="match status" value="1"/>
</dbReference>
<dbReference type="PROSITE" id="PS50885">
    <property type="entry name" value="HAMP"/>
    <property type="match status" value="1"/>
</dbReference>
<name>A0A0V9UH81_9NOCA</name>
<dbReference type="InterPro" id="IPR005467">
    <property type="entry name" value="His_kinase_dom"/>
</dbReference>
<dbReference type="Pfam" id="PF00672">
    <property type="entry name" value="HAMP"/>
    <property type="match status" value="1"/>
</dbReference>
<keyword evidence="7" id="KW-0418">Kinase</keyword>
<dbReference type="PROSITE" id="PS50109">
    <property type="entry name" value="HIS_KIN"/>
    <property type="match status" value="1"/>
</dbReference>
<dbReference type="SMART" id="SM00388">
    <property type="entry name" value="HisKA"/>
    <property type="match status" value="1"/>
</dbReference>
<evidence type="ECO:0000256" key="2">
    <source>
        <dbReference type="ARBA" id="ARBA00004236"/>
    </source>
</evidence>
<evidence type="ECO:0000259" key="13">
    <source>
        <dbReference type="PROSITE" id="PS50109"/>
    </source>
</evidence>